<evidence type="ECO:0000256" key="2">
    <source>
        <dbReference type="SAM" id="MobiDB-lite"/>
    </source>
</evidence>
<evidence type="ECO:0000313" key="5">
    <source>
        <dbReference type="Proteomes" id="UP000314981"/>
    </source>
</evidence>
<dbReference type="AlphaFoldDB" id="A0A4W2EYB5"/>
<reference evidence="4" key="2">
    <citation type="submission" date="2025-08" db="UniProtKB">
        <authorList>
            <consortium name="Ensembl"/>
        </authorList>
    </citation>
    <scope>IDENTIFICATION</scope>
</reference>
<feature type="region of interest" description="Disordered" evidence="2">
    <location>
        <begin position="434"/>
        <end position="486"/>
    </location>
</feature>
<feature type="coiled-coil region" evidence="1">
    <location>
        <begin position="180"/>
        <end position="221"/>
    </location>
</feature>
<proteinExistence type="predicted"/>
<sequence length="486" mass="53905">MYAFVRFLEDNVCYALPVSCVRDFSPRSRLDFDNQKVYAVYRGPEELGAGPESPPRAPRDWGALLLHKAQILALAEDKSDLENSVMQKKIKIPKLSLNLVEEDGEVKDYGEEDLQLRHIKRPEGRKPSEVAHKSIEAVVARLEKQNGLSLGPGTCPEEVFVEASAGAGDMDSLEDAGVPRALYEELLRNYQQQQEEMRHLQQELERTRRQLVQQAKKLKEYGALVAEMKELRDLNRRLQDVLLLRLGSGPAIDLEKVKSECLEPEPELRSTFSEEANTSSYYPAPAPVMDKYILDNGKVHLGSGIWVDEEKWHQLQVTQGDSKYTKNLAVMIWGTDVLKNRSVTGVATKKKKDAVPKPPLSPHKLSIVRGESCTGDAVTEILPSTLAGMHGARFSSTHLLKPPRARPWPGHRNTGADTDLVLGKLTLTRQMSCRHTCGSRSSHARGTEGGSQEGRRPLAGKSGRVPAKWVTEAGLDGSTRPGDADV</sequence>
<dbReference type="Gene3D" id="1.10.10.2590">
    <property type="entry name" value="BEN domain"/>
    <property type="match status" value="1"/>
</dbReference>
<dbReference type="PANTHER" id="PTHR14628">
    <property type="entry name" value="BEN DOMAIN-CONTAINING PROTEIN 5"/>
    <property type="match status" value="1"/>
</dbReference>
<feature type="domain" description="BEN" evidence="3">
    <location>
        <begin position="302"/>
        <end position="437"/>
    </location>
</feature>
<evidence type="ECO:0000259" key="3">
    <source>
        <dbReference type="PROSITE" id="PS51457"/>
    </source>
</evidence>
<dbReference type="STRING" id="30522.A0A4W2EYB5"/>
<reference evidence="4 5" key="1">
    <citation type="submission" date="2018-11" db="EMBL/GenBank/DDBJ databases">
        <title>Haplotype-resolved cattle genomes.</title>
        <authorList>
            <person name="Low W.Y."/>
            <person name="Tearle R."/>
            <person name="Bickhart D.M."/>
            <person name="Rosen B.D."/>
            <person name="Koren S."/>
            <person name="Rhie A."/>
            <person name="Hiendleder S."/>
            <person name="Phillippy A.M."/>
            <person name="Smith T.P.L."/>
            <person name="Williams J.L."/>
        </authorList>
    </citation>
    <scope>NUCLEOTIDE SEQUENCE [LARGE SCALE GENOMIC DNA]</scope>
</reference>
<dbReference type="GO" id="GO:0003677">
    <property type="term" value="F:DNA binding"/>
    <property type="evidence" value="ECO:0007669"/>
    <property type="project" value="InterPro"/>
</dbReference>
<gene>
    <name evidence="4" type="primary">BEND5</name>
</gene>
<dbReference type="PANTHER" id="PTHR14628:SF1">
    <property type="entry name" value="BEN DOMAIN-CONTAINING PROTEIN 5"/>
    <property type="match status" value="1"/>
</dbReference>
<evidence type="ECO:0000256" key="1">
    <source>
        <dbReference type="SAM" id="Coils"/>
    </source>
</evidence>
<keyword evidence="5" id="KW-1185">Reference proteome</keyword>
<dbReference type="InterPro" id="IPR018379">
    <property type="entry name" value="BEN_domain"/>
</dbReference>
<dbReference type="Ensembl" id="ENSBIXT00000039551.1">
    <property type="protein sequence ID" value="ENSBIXP00000042038.1"/>
    <property type="gene ID" value="ENSBIXG00000005426.1"/>
</dbReference>
<name>A0A4W2EYB5_BOBOX</name>
<dbReference type="Pfam" id="PF10523">
    <property type="entry name" value="BEN"/>
    <property type="match status" value="1"/>
</dbReference>
<organism evidence="4 5">
    <name type="scientific">Bos indicus x Bos taurus</name>
    <name type="common">Hybrid cattle</name>
    <dbReference type="NCBI Taxonomy" id="30522"/>
    <lineage>
        <taxon>Eukaryota</taxon>
        <taxon>Metazoa</taxon>
        <taxon>Chordata</taxon>
        <taxon>Craniata</taxon>
        <taxon>Vertebrata</taxon>
        <taxon>Euteleostomi</taxon>
        <taxon>Mammalia</taxon>
        <taxon>Eutheria</taxon>
        <taxon>Laurasiatheria</taxon>
        <taxon>Artiodactyla</taxon>
        <taxon>Ruminantia</taxon>
        <taxon>Pecora</taxon>
        <taxon>Bovidae</taxon>
        <taxon>Bovinae</taxon>
        <taxon>Bos</taxon>
    </lineage>
</organism>
<reference evidence="4" key="3">
    <citation type="submission" date="2025-09" db="UniProtKB">
        <authorList>
            <consortium name="Ensembl"/>
        </authorList>
    </citation>
    <scope>IDENTIFICATION</scope>
</reference>
<keyword evidence="1" id="KW-0175">Coiled coil</keyword>
<accession>A0A4W2EYB5</accession>
<dbReference type="GO" id="GO:0045892">
    <property type="term" value="P:negative regulation of DNA-templated transcription"/>
    <property type="evidence" value="ECO:0007669"/>
    <property type="project" value="InterPro"/>
</dbReference>
<dbReference type="PROSITE" id="PS51457">
    <property type="entry name" value="BEN"/>
    <property type="match status" value="1"/>
</dbReference>
<protein>
    <submittedName>
        <fullName evidence="4">BEN domain containing 5</fullName>
    </submittedName>
</protein>
<evidence type="ECO:0000313" key="4">
    <source>
        <dbReference type="Ensembl" id="ENSBIXP00000042038.1"/>
    </source>
</evidence>
<dbReference type="Proteomes" id="UP000314981">
    <property type="component" value="Chromosome 3"/>
</dbReference>
<dbReference type="InterPro" id="IPR040391">
    <property type="entry name" value="BEND5"/>
</dbReference>